<dbReference type="EMBL" id="DSAC01000037">
    <property type="protein sequence ID" value="HHO73621.1"/>
    <property type="molecule type" value="Genomic_DNA"/>
</dbReference>
<dbReference type="GO" id="GO:0055085">
    <property type="term" value="P:transmembrane transport"/>
    <property type="evidence" value="ECO:0007669"/>
    <property type="project" value="InterPro"/>
</dbReference>
<sequence>MMDVLLNALLLSFVLLGIHAYFGMEVVKRGIIFTDIAIAQASAVGLALSLFLFDKPSYFLSLLCSLFAAVLILLSQRLRDYAEAFIGLLYALGFSLVVLVLSKSPHGMEEFLKLSAKDILFVPREEVIKTGILYAVFGLLLYLREKFLKGFWSELAFFVLFSLTLTSSVSLVGVLIVFSILVAPALVSLLLKKGLLFAWVYGAVINTAGIVLSFYLDLPTGFSLVFLQALFGILVFISTLFLKGFKNRHKLI</sequence>
<evidence type="ECO:0000256" key="4">
    <source>
        <dbReference type="ARBA" id="ARBA00022989"/>
    </source>
</evidence>
<feature type="transmembrane region" description="Helical" evidence="7">
    <location>
        <begin position="30"/>
        <end position="51"/>
    </location>
</feature>
<evidence type="ECO:0000256" key="5">
    <source>
        <dbReference type="ARBA" id="ARBA00023136"/>
    </source>
</evidence>
<proteinExistence type="inferred from homology"/>
<dbReference type="PANTHER" id="PTHR30477:SF19">
    <property type="entry name" value="METAL ABC TRANSPORTER PERMEASE"/>
    <property type="match status" value="1"/>
</dbReference>
<dbReference type="GO" id="GO:0043190">
    <property type="term" value="C:ATP-binding cassette (ABC) transporter complex"/>
    <property type="evidence" value="ECO:0007669"/>
    <property type="project" value="InterPro"/>
</dbReference>
<feature type="transmembrane region" description="Helical" evidence="7">
    <location>
        <begin position="81"/>
        <end position="101"/>
    </location>
</feature>
<evidence type="ECO:0000256" key="1">
    <source>
        <dbReference type="ARBA" id="ARBA00004141"/>
    </source>
</evidence>
<dbReference type="Pfam" id="PF00950">
    <property type="entry name" value="ABC-3"/>
    <property type="match status" value="2"/>
</dbReference>
<feature type="transmembrane region" description="Helical" evidence="7">
    <location>
        <begin position="127"/>
        <end position="143"/>
    </location>
</feature>
<dbReference type="InterPro" id="IPR037294">
    <property type="entry name" value="ABC_BtuC-like"/>
</dbReference>
<evidence type="ECO:0000256" key="3">
    <source>
        <dbReference type="ARBA" id="ARBA00022692"/>
    </source>
</evidence>
<keyword evidence="6" id="KW-0813">Transport</keyword>
<dbReference type="GO" id="GO:0010043">
    <property type="term" value="P:response to zinc ion"/>
    <property type="evidence" value="ECO:0007669"/>
    <property type="project" value="TreeGrafter"/>
</dbReference>
<evidence type="ECO:0000256" key="2">
    <source>
        <dbReference type="ARBA" id="ARBA00008034"/>
    </source>
</evidence>
<comment type="similarity">
    <text evidence="2 6">Belongs to the ABC-3 integral membrane protein family.</text>
</comment>
<dbReference type="PANTHER" id="PTHR30477">
    <property type="entry name" value="ABC-TRANSPORTER METAL-BINDING PROTEIN"/>
    <property type="match status" value="1"/>
</dbReference>
<keyword evidence="5 7" id="KW-0472">Membrane</keyword>
<dbReference type="AlphaFoldDB" id="A0A7C5SW93"/>
<evidence type="ECO:0000256" key="7">
    <source>
        <dbReference type="SAM" id="Phobius"/>
    </source>
</evidence>
<evidence type="ECO:0000256" key="6">
    <source>
        <dbReference type="RuleBase" id="RU003943"/>
    </source>
</evidence>
<reference evidence="8" key="1">
    <citation type="journal article" date="2020" name="mSystems">
        <title>Genome- and Community-Level Interaction Insights into Carbon Utilization and Element Cycling Functions of Hydrothermarchaeota in Hydrothermal Sediment.</title>
        <authorList>
            <person name="Zhou Z."/>
            <person name="Liu Y."/>
            <person name="Xu W."/>
            <person name="Pan J."/>
            <person name="Luo Z.H."/>
            <person name="Li M."/>
        </authorList>
    </citation>
    <scope>NUCLEOTIDE SEQUENCE [LARGE SCALE GENOMIC DNA]</scope>
    <source>
        <strain evidence="8">SpSt-114</strain>
    </source>
</reference>
<comment type="subcellular location">
    <subcellularLocation>
        <location evidence="6">Cell membrane</location>
        <topology evidence="6">Multi-pass membrane protein</topology>
    </subcellularLocation>
    <subcellularLocation>
        <location evidence="1">Membrane</location>
        <topology evidence="1">Multi-pass membrane protein</topology>
    </subcellularLocation>
</comment>
<organism evidence="8">
    <name type="scientific">Thermocrinis ruber</name>
    <dbReference type="NCBI Taxonomy" id="75906"/>
    <lineage>
        <taxon>Bacteria</taxon>
        <taxon>Pseudomonadati</taxon>
        <taxon>Aquificota</taxon>
        <taxon>Aquificia</taxon>
        <taxon>Aquificales</taxon>
        <taxon>Aquificaceae</taxon>
        <taxon>Thermocrinis</taxon>
    </lineage>
</organism>
<accession>A0A7C5SW93</accession>
<keyword evidence="4 7" id="KW-1133">Transmembrane helix</keyword>
<evidence type="ECO:0000313" key="8">
    <source>
        <dbReference type="EMBL" id="HHO73621.1"/>
    </source>
</evidence>
<protein>
    <submittedName>
        <fullName evidence="8">Metal ABC transporter permease</fullName>
    </submittedName>
</protein>
<feature type="transmembrane region" description="Helical" evidence="7">
    <location>
        <begin position="222"/>
        <end position="242"/>
    </location>
</feature>
<keyword evidence="3 6" id="KW-0812">Transmembrane</keyword>
<feature type="transmembrane region" description="Helical" evidence="7">
    <location>
        <begin position="58"/>
        <end position="75"/>
    </location>
</feature>
<dbReference type="InterPro" id="IPR001626">
    <property type="entry name" value="ABC_TroCD"/>
</dbReference>
<comment type="caution">
    <text evidence="8">The sequence shown here is derived from an EMBL/GenBank/DDBJ whole genome shotgun (WGS) entry which is preliminary data.</text>
</comment>
<feature type="transmembrane region" description="Helical" evidence="7">
    <location>
        <begin position="195"/>
        <end position="216"/>
    </location>
</feature>
<dbReference type="SUPFAM" id="SSF81345">
    <property type="entry name" value="ABC transporter involved in vitamin B12 uptake, BtuC"/>
    <property type="match status" value="1"/>
</dbReference>
<name>A0A7C5SW93_9AQUI</name>
<gene>
    <name evidence="8" type="ORF">ENN04_03185</name>
</gene>
<feature type="transmembrane region" description="Helical" evidence="7">
    <location>
        <begin position="155"/>
        <end position="183"/>
    </location>
</feature>